<dbReference type="InParanoid" id="A0A2H3CLH0"/>
<evidence type="ECO:0000256" key="1">
    <source>
        <dbReference type="SAM" id="MobiDB-lite"/>
    </source>
</evidence>
<sequence>MEYNHRSLAATLLGDETLLFYIRADCSMEEMENLAEIVQITMDITQSFPDGFQTLMQALGRITGEEDREDMADRCLSEQRQREALHSRLRRHVSYHVSTWEAEPSHNRSSNALEEKDLTSNRRIDIPPEAADKGASSHEGSTVVRWMFSIPKLGDDNLDELEGQLDVAGIHRRETGDGVYVDRSKLCRTLF</sequence>
<dbReference type="AlphaFoldDB" id="A0A2H3CLH0"/>
<feature type="region of interest" description="Disordered" evidence="1">
    <location>
        <begin position="104"/>
        <end position="138"/>
    </location>
</feature>
<evidence type="ECO:0000313" key="3">
    <source>
        <dbReference type="Proteomes" id="UP000217790"/>
    </source>
</evidence>
<name>A0A2H3CLH0_ARMGA</name>
<gene>
    <name evidence="2" type="ORF">ARMGADRAFT_1067603</name>
</gene>
<keyword evidence="3" id="KW-1185">Reference proteome</keyword>
<evidence type="ECO:0000313" key="2">
    <source>
        <dbReference type="EMBL" id="PBK83885.1"/>
    </source>
</evidence>
<accession>A0A2H3CLH0</accession>
<feature type="compositionally biased region" description="Basic and acidic residues" evidence="1">
    <location>
        <begin position="113"/>
        <end position="136"/>
    </location>
</feature>
<organism evidence="2 3">
    <name type="scientific">Armillaria gallica</name>
    <name type="common">Bulbous honey fungus</name>
    <name type="synonym">Armillaria bulbosa</name>
    <dbReference type="NCBI Taxonomy" id="47427"/>
    <lineage>
        <taxon>Eukaryota</taxon>
        <taxon>Fungi</taxon>
        <taxon>Dikarya</taxon>
        <taxon>Basidiomycota</taxon>
        <taxon>Agaricomycotina</taxon>
        <taxon>Agaricomycetes</taxon>
        <taxon>Agaricomycetidae</taxon>
        <taxon>Agaricales</taxon>
        <taxon>Marasmiineae</taxon>
        <taxon>Physalacriaceae</taxon>
        <taxon>Armillaria</taxon>
    </lineage>
</organism>
<dbReference type="OrthoDB" id="2972974at2759"/>
<protein>
    <submittedName>
        <fullName evidence="2">Uncharacterized protein</fullName>
    </submittedName>
</protein>
<reference evidence="3" key="1">
    <citation type="journal article" date="2017" name="Nat. Ecol. Evol.">
        <title>Genome expansion and lineage-specific genetic innovations in the forest pathogenic fungi Armillaria.</title>
        <authorList>
            <person name="Sipos G."/>
            <person name="Prasanna A.N."/>
            <person name="Walter M.C."/>
            <person name="O'Connor E."/>
            <person name="Balint B."/>
            <person name="Krizsan K."/>
            <person name="Kiss B."/>
            <person name="Hess J."/>
            <person name="Varga T."/>
            <person name="Slot J."/>
            <person name="Riley R."/>
            <person name="Boka B."/>
            <person name="Rigling D."/>
            <person name="Barry K."/>
            <person name="Lee J."/>
            <person name="Mihaltcheva S."/>
            <person name="LaButti K."/>
            <person name="Lipzen A."/>
            <person name="Waldron R."/>
            <person name="Moloney N.M."/>
            <person name="Sperisen C."/>
            <person name="Kredics L."/>
            <person name="Vagvoelgyi C."/>
            <person name="Patrignani A."/>
            <person name="Fitzpatrick D."/>
            <person name="Nagy I."/>
            <person name="Doyle S."/>
            <person name="Anderson J.B."/>
            <person name="Grigoriev I.V."/>
            <person name="Gueldener U."/>
            <person name="Muensterkoetter M."/>
            <person name="Nagy L.G."/>
        </authorList>
    </citation>
    <scope>NUCLEOTIDE SEQUENCE [LARGE SCALE GENOMIC DNA]</scope>
    <source>
        <strain evidence="3">Ar21-2</strain>
    </source>
</reference>
<dbReference type="EMBL" id="KZ293702">
    <property type="protein sequence ID" value="PBK83885.1"/>
    <property type="molecule type" value="Genomic_DNA"/>
</dbReference>
<dbReference type="Proteomes" id="UP000217790">
    <property type="component" value="Unassembled WGS sequence"/>
</dbReference>
<proteinExistence type="predicted"/>